<dbReference type="GO" id="GO:0012505">
    <property type="term" value="C:endomembrane system"/>
    <property type="evidence" value="ECO:0007669"/>
    <property type="project" value="UniProtKB-SubCell"/>
</dbReference>
<protein>
    <recommendedName>
        <fullName evidence="12">Potassium transporter TrkA</fullName>
    </recommendedName>
</protein>
<evidence type="ECO:0000256" key="5">
    <source>
        <dbReference type="ARBA" id="ARBA00022989"/>
    </source>
</evidence>
<dbReference type="PANTHER" id="PTHR31563">
    <property type="entry name" value="ION CHANNEL POLLUX-RELATED"/>
    <property type="match status" value="1"/>
</dbReference>
<comment type="caution">
    <text evidence="11">The sequence shown here is derived from an EMBL/GenBank/DDBJ whole genome shotgun (WGS) entry which is preliminary data.</text>
</comment>
<dbReference type="InterPro" id="IPR044849">
    <property type="entry name" value="CASTOR/POLLUX/SYM8-like"/>
</dbReference>
<gene>
    <name evidence="11" type="ORF">ENR15_12225</name>
</gene>
<keyword evidence="5 8" id="KW-1133">Transmembrane helix</keyword>
<dbReference type="Pfam" id="PF22614">
    <property type="entry name" value="Slo-like_RCK"/>
    <property type="match status" value="1"/>
</dbReference>
<feature type="domain" description="CASTOR/POLLUX/SYM8 ion channel conserved" evidence="9">
    <location>
        <begin position="282"/>
        <end position="377"/>
    </location>
</feature>
<evidence type="ECO:0000259" key="9">
    <source>
        <dbReference type="Pfam" id="PF06241"/>
    </source>
</evidence>
<dbReference type="Gene3D" id="3.40.50.720">
    <property type="entry name" value="NAD(P)-binding Rossmann-like Domain"/>
    <property type="match status" value="2"/>
</dbReference>
<dbReference type="InterPro" id="IPR003148">
    <property type="entry name" value="RCK_N"/>
</dbReference>
<evidence type="ECO:0000259" key="10">
    <source>
        <dbReference type="Pfam" id="PF22614"/>
    </source>
</evidence>
<evidence type="ECO:0000256" key="1">
    <source>
        <dbReference type="ARBA" id="ARBA00004127"/>
    </source>
</evidence>
<dbReference type="EMBL" id="DSPX01000124">
    <property type="protein sequence ID" value="HGG01383.1"/>
    <property type="molecule type" value="Genomic_DNA"/>
</dbReference>
<dbReference type="GO" id="GO:0006813">
    <property type="term" value="P:potassium ion transport"/>
    <property type="evidence" value="ECO:0007669"/>
    <property type="project" value="InterPro"/>
</dbReference>
<comment type="subcellular location">
    <subcellularLocation>
        <location evidence="1">Endomembrane system</location>
        <topology evidence="1">Multi-pass membrane protein</topology>
    </subcellularLocation>
</comment>
<evidence type="ECO:0000256" key="4">
    <source>
        <dbReference type="ARBA" id="ARBA00022692"/>
    </source>
</evidence>
<feature type="transmembrane region" description="Helical" evidence="8">
    <location>
        <begin position="90"/>
        <end position="110"/>
    </location>
</feature>
<evidence type="ECO:0008006" key="12">
    <source>
        <dbReference type="Google" id="ProtNLM"/>
    </source>
</evidence>
<keyword evidence="4 8" id="KW-0812">Transmembrane</keyword>
<evidence type="ECO:0000256" key="7">
    <source>
        <dbReference type="ARBA" id="ARBA00023136"/>
    </source>
</evidence>
<dbReference type="InterPro" id="IPR010420">
    <property type="entry name" value="CASTOR/POLLUX/SYM8_dom"/>
</dbReference>
<name>A0A7C3ZKD0_9CYAN</name>
<evidence type="ECO:0000256" key="6">
    <source>
        <dbReference type="ARBA" id="ARBA00023065"/>
    </source>
</evidence>
<evidence type="ECO:0000313" key="11">
    <source>
        <dbReference type="EMBL" id="HGG01383.1"/>
    </source>
</evidence>
<feature type="transmembrane region" description="Helical" evidence="8">
    <location>
        <begin position="21"/>
        <end position="44"/>
    </location>
</feature>
<evidence type="ECO:0000256" key="8">
    <source>
        <dbReference type="SAM" id="Phobius"/>
    </source>
</evidence>
<evidence type="ECO:0000256" key="3">
    <source>
        <dbReference type="ARBA" id="ARBA00022448"/>
    </source>
</evidence>
<dbReference type="PANTHER" id="PTHR31563:SF10">
    <property type="entry name" value="ION CHANNEL POLLUX-RELATED"/>
    <property type="match status" value="1"/>
</dbReference>
<dbReference type="AlphaFoldDB" id="A0A7C3ZKD0"/>
<evidence type="ECO:0000256" key="2">
    <source>
        <dbReference type="ARBA" id="ARBA00008577"/>
    </source>
</evidence>
<sequence>MPSSQEAEDIKKRLQYNFDNFMSKGGLSVFLALMSLFFAAFVVMTGMRYLVEVLFPNQDPENTSGLYWDVFVQLIGLRDTGDTANLATKLVGVLTIFIGLVLFSSLVAFITQEFEARIQMLKKGKSLVVETNHTVILGFNDRITDLLKELVEGNESEPDAAVVILSPEDKEEMDDFIRNNIEELKTTRVITRNGSVTNLNDLEKVGVKVAKSVLILNDAKPTDSEEFKELSDARVVKAILAVIAASEEEKLPPILVELHLQKYRHLAENIIPGAVITINEADILARILVQTSRCLGLAAVYLNLVGFEDNEFYFYRSQSGWNNLTFAQLPFHFSHGIPLGVRSSDGKLTIKPSTSYKLADDDEVIILAEDDSSIKFHPTPVVQPKQLGYTGGKKLLEPEPEKHMVIGWNNKAPIALTEYGKYLMEGSEVRLAVNNFTDEVRLEFDKISKAYPHIRMIASEVKLDSLEELATLSPYEFNSISILSGREASTEEIDAKTLTTLLQVRQIFRDYTARTATPVTTELVAEIIDSEATELAIKAGVKDFLLTNQLVSKIIAQVSQEPDVISIYRELFSEEGCEVYMKPLSVYFPPEKIGQLTFAECVLAAQNRDEVCLGVKKNSLRTPSASNFGIELLPGLDKVLTLSPNDALITIAEDDT</sequence>
<keyword evidence="7 8" id="KW-0472">Membrane</keyword>
<organism evidence="11">
    <name type="scientific">Planktothricoides sp. SpSt-374</name>
    <dbReference type="NCBI Taxonomy" id="2282167"/>
    <lineage>
        <taxon>Bacteria</taxon>
        <taxon>Bacillati</taxon>
        <taxon>Cyanobacteriota</taxon>
        <taxon>Cyanophyceae</taxon>
        <taxon>Oscillatoriophycideae</taxon>
        <taxon>Oscillatoriales</taxon>
        <taxon>Oscillatoriaceae</taxon>
        <taxon>Planktothricoides</taxon>
    </lineage>
</organism>
<keyword evidence="6" id="KW-0406">Ion transport</keyword>
<comment type="similarity">
    <text evidence="2">Belongs to the castor/pollux (TC 1.A.1.23) family.</text>
</comment>
<feature type="domain" description="RCK N-terminal" evidence="10">
    <location>
        <begin position="131"/>
        <end position="243"/>
    </location>
</feature>
<reference evidence="11" key="1">
    <citation type="journal article" date="2020" name="mSystems">
        <title>Genome- and Community-Level Interaction Insights into Carbon Utilization and Element Cycling Functions of Hydrothermarchaeota in Hydrothermal Sediment.</title>
        <authorList>
            <person name="Zhou Z."/>
            <person name="Liu Y."/>
            <person name="Xu W."/>
            <person name="Pan J."/>
            <person name="Luo Z.H."/>
            <person name="Li M."/>
        </authorList>
    </citation>
    <scope>NUCLEOTIDE SEQUENCE [LARGE SCALE GENOMIC DNA]</scope>
    <source>
        <strain evidence="11">SpSt-374</strain>
    </source>
</reference>
<accession>A0A7C3ZKD0</accession>
<dbReference type="Pfam" id="PF06241">
    <property type="entry name" value="Castor_Poll_mid"/>
    <property type="match status" value="1"/>
</dbReference>
<keyword evidence="3" id="KW-0813">Transport</keyword>
<proteinExistence type="inferred from homology"/>